<gene>
    <name evidence="1" type="ORF">BSI_04520</name>
</gene>
<dbReference type="SUPFAM" id="SSF46785">
    <property type="entry name" value="Winged helix' DNA-binding domain"/>
    <property type="match status" value="1"/>
</dbReference>
<dbReference type="InterPro" id="IPR036388">
    <property type="entry name" value="WH-like_DNA-bd_sf"/>
</dbReference>
<dbReference type="NCBIfam" id="TIGR00738">
    <property type="entry name" value="rrf2_super"/>
    <property type="match status" value="1"/>
</dbReference>
<dbReference type="EMBL" id="AMXN01000001">
    <property type="protein sequence ID" value="ELS63061.1"/>
    <property type="molecule type" value="Genomic_DNA"/>
</dbReference>
<sequence length="158" mass="17702">MMKMKSGMEQAVSVLLLLSRLPVQSSLTSEAISQRLRVSPSYLKKLMRTLVQAGLAESIPGTKGGFTLTKPLTDITLYDVYQAVEGRGSMYQGKGLLQSVFEGESNCVLETVMGEIEDKWANLMREESLQHVMDRVGELYDLEKIDDWVNQQLKGQLQ</sequence>
<accession>A0A9W5PET6</accession>
<evidence type="ECO:0000313" key="1">
    <source>
        <dbReference type="EMBL" id="ELS63061.1"/>
    </source>
</evidence>
<dbReference type="Gene3D" id="1.10.10.10">
    <property type="entry name" value="Winged helix-like DNA-binding domain superfamily/Winged helix DNA-binding domain"/>
    <property type="match status" value="1"/>
</dbReference>
<dbReference type="PANTHER" id="PTHR33221">
    <property type="entry name" value="WINGED HELIX-TURN-HELIX TRANSCRIPTIONAL REGULATOR, RRF2 FAMILY"/>
    <property type="match status" value="1"/>
</dbReference>
<keyword evidence="2" id="KW-1185">Reference proteome</keyword>
<name>A0A9W5PET6_9BACI</name>
<comment type="caution">
    <text evidence="1">The sequence shown here is derived from an EMBL/GenBank/DDBJ whole genome shotgun (WGS) entry which is preliminary data.</text>
</comment>
<dbReference type="AlphaFoldDB" id="A0A9W5PET6"/>
<dbReference type="Pfam" id="PF02082">
    <property type="entry name" value="Rrf2"/>
    <property type="match status" value="1"/>
</dbReference>
<protein>
    <submittedName>
        <fullName evidence="1">Transcriptional regulator</fullName>
    </submittedName>
</protein>
<dbReference type="PANTHER" id="PTHR33221:SF15">
    <property type="entry name" value="HTH-TYPE TRANSCRIPTIONAL REGULATOR YWGB-RELATED"/>
    <property type="match status" value="1"/>
</dbReference>
<evidence type="ECO:0000313" key="2">
    <source>
        <dbReference type="Proteomes" id="UP000011182"/>
    </source>
</evidence>
<dbReference type="InterPro" id="IPR030489">
    <property type="entry name" value="TR_Rrf2-type_CS"/>
</dbReference>
<dbReference type="GO" id="GO:0003700">
    <property type="term" value="F:DNA-binding transcription factor activity"/>
    <property type="evidence" value="ECO:0007669"/>
    <property type="project" value="TreeGrafter"/>
</dbReference>
<dbReference type="Proteomes" id="UP000011182">
    <property type="component" value="Unassembled WGS sequence"/>
</dbReference>
<reference evidence="1 2" key="1">
    <citation type="journal article" date="2014" name="Syst. Appl. Microbiol.">
        <title>Genomic insights into the taxonomic status of the three subspecies of Bacillus subtilis.</title>
        <authorList>
            <person name="Yi H."/>
            <person name="Chun J."/>
            <person name="Cha C.J."/>
        </authorList>
    </citation>
    <scope>NUCLEOTIDE SEQUENCE [LARGE SCALE GENOMIC DNA]</scope>
    <source>
        <strain evidence="1 2">KCTC 13429</strain>
    </source>
</reference>
<dbReference type="PROSITE" id="PS01332">
    <property type="entry name" value="HTH_RRF2_1"/>
    <property type="match status" value="1"/>
</dbReference>
<dbReference type="InterPro" id="IPR000944">
    <property type="entry name" value="Tscrpt_reg_Rrf2"/>
</dbReference>
<dbReference type="InterPro" id="IPR036390">
    <property type="entry name" value="WH_DNA-bd_sf"/>
</dbReference>
<dbReference type="GO" id="GO:0005829">
    <property type="term" value="C:cytosol"/>
    <property type="evidence" value="ECO:0007669"/>
    <property type="project" value="TreeGrafter"/>
</dbReference>
<proteinExistence type="predicted"/>
<dbReference type="PROSITE" id="PS51197">
    <property type="entry name" value="HTH_RRF2_2"/>
    <property type="match status" value="1"/>
</dbReference>
<organism evidence="1 2">
    <name type="scientific">Bacillus inaquosorum KCTC 13429</name>
    <dbReference type="NCBI Taxonomy" id="1236548"/>
    <lineage>
        <taxon>Bacteria</taxon>
        <taxon>Bacillati</taxon>
        <taxon>Bacillota</taxon>
        <taxon>Bacilli</taxon>
        <taxon>Bacillales</taxon>
        <taxon>Bacillaceae</taxon>
        <taxon>Bacillus</taxon>
    </lineage>
</organism>